<organism evidence="1">
    <name type="scientific">Brassica oleracea</name>
    <name type="common">Wild cabbage</name>
    <dbReference type="NCBI Taxonomy" id="3712"/>
    <lineage>
        <taxon>Eukaryota</taxon>
        <taxon>Viridiplantae</taxon>
        <taxon>Streptophyta</taxon>
        <taxon>Embryophyta</taxon>
        <taxon>Tracheophyta</taxon>
        <taxon>Spermatophyta</taxon>
        <taxon>Magnoliopsida</taxon>
        <taxon>eudicotyledons</taxon>
        <taxon>Gunneridae</taxon>
        <taxon>Pentapetalae</taxon>
        <taxon>rosids</taxon>
        <taxon>malvids</taxon>
        <taxon>Brassicales</taxon>
        <taxon>Brassicaceae</taxon>
        <taxon>Brassiceae</taxon>
        <taxon>Brassica</taxon>
    </lineage>
</organism>
<reference evidence="1" key="1">
    <citation type="submission" date="2018-11" db="EMBL/GenBank/DDBJ databases">
        <authorList>
            <consortium name="Genoscope - CEA"/>
            <person name="William W."/>
        </authorList>
    </citation>
    <scope>NUCLEOTIDE SEQUENCE</scope>
</reference>
<evidence type="ECO:0000313" key="1">
    <source>
        <dbReference type="EMBL" id="VDD50852.1"/>
    </source>
</evidence>
<proteinExistence type="predicted"/>
<accession>A0A3P6G2P5</accession>
<dbReference type="AlphaFoldDB" id="A0A3P6G2P5"/>
<gene>
    <name evidence="1" type="ORF">BOLC1T03241H</name>
</gene>
<dbReference type="EMBL" id="LR031878">
    <property type="protein sequence ID" value="VDD50852.1"/>
    <property type="molecule type" value="Genomic_DNA"/>
</dbReference>
<protein>
    <submittedName>
        <fullName evidence="1">Uncharacterized protein</fullName>
    </submittedName>
</protein>
<name>A0A3P6G2P5_BRAOL</name>
<sequence>MRRGLRLSLTRLMRWIKDLERWKLLVKEAKEKSASTKDGEPPLVEQNHVLEVPCANAEFGYPANVTCFAMQRHLMYGCRFIGTYRKLYVHASSGHSDDLQMIECGETRCISPNVPE</sequence>